<feature type="chain" id="PRO_5046720596" evidence="2">
    <location>
        <begin position="26"/>
        <end position="683"/>
    </location>
</feature>
<dbReference type="InterPro" id="IPR000189">
    <property type="entry name" value="Transglyc_AS"/>
</dbReference>
<feature type="domain" description="Transglycosylase SLT" evidence="3">
    <location>
        <begin position="520"/>
        <end position="618"/>
    </location>
</feature>
<dbReference type="PANTHER" id="PTHR37423:SF2">
    <property type="entry name" value="MEMBRANE-BOUND LYTIC MUREIN TRANSGLYCOSYLASE C"/>
    <property type="match status" value="1"/>
</dbReference>
<comment type="similarity">
    <text evidence="1">Belongs to the transglycosylase Slt family.</text>
</comment>
<accession>A0ABY0IKK0</accession>
<dbReference type="Gene3D" id="1.10.530.10">
    <property type="match status" value="1"/>
</dbReference>
<reference evidence="5" key="1">
    <citation type="journal article" date="2019" name="Int. J. Syst. Evol. Microbiol.">
        <title>Halobacteriovorax valvorus sp. nov., a novel prokaryotic predator isolated from coastal seawater of China.</title>
        <authorList>
            <person name="Chen M.-X."/>
        </authorList>
    </citation>
    <scope>NUCLEOTIDE SEQUENCE [LARGE SCALE GENOMIC DNA]</scope>
    <source>
        <strain evidence="5">BL9</strain>
    </source>
</reference>
<keyword evidence="5" id="KW-1185">Reference proteome</keyword>
<name>A0ABY0IKK0_9BACT</name>
<evidence type="ECO:0000313" key="5">
    <source>
        <dbReference type="Proteomes" id="UP000443582"/>
    </source>
</evidence>
<comment type="caution">
    <text evidence="4">The sequence shown here is derived from an EMBL/GenBank/DDBJ whole genome shotgun (WGS) entry which is preliminary data.</text>
</comment>
<evidence type="ECO:0000259" key="3">
    <source>
        <dbReference type="Pfam" id="PF01464"/>
    </source>
</evidence>
<dbReference type="EMBL" id="QDKL01000001">
    <property type="protein sequence ID" value="RZF23014.1"/>
    <property type="molecule type" value="Genomic_DNA"/>
</dbReference>
<dbReference type="InterPro" id="IPR023346">
    <property type="entry name" value="Lysozyme-like_dom_sf"/>
</dbReference>
<sequence>MNLSGKRLSTFLIVVSMSYFTTAQAKQSTKDREIKAARHIAQIERNLRRKKLSNYSINNAKKAIKTGGIFKSYVGHLDFLSSLKEDLRKNKYFKCNIKSKGINRVEDQFVSNIRDYCYHTVNYLIDDKFYPQIVKDESNFNKAIKHLATTRNSLFTHKLNNIDKNSKVYKYIKKQLIETTLIEGLKIDSNLYSHIDFDKDITYLFQSNLHRIKKNKLTITNEFIKQYNKLKRVIKNNKNIQTDLEKFLRFEESNNEYIYKKSAWKRVRYIGKLLLNNGDIKNANRFFARSYEISYDSETKNESLFLLLWNSIKQENYKESIVTVQNYNLIDEFSNLYTKTKFWIAYSYMKDGNESLSKHLFKLMIKGNPLSFYSIVAQEYLPEFDKKYVKSLYFHKNTIKLPELTLSDFTELRQRNIKESRIWNELKYYGKVDKLIYEFIRLDPKKDIANQAKIDTLTTEDQRVAIFNYFLHYFKNKKDFLSSFKLVSRTIDLNLIRPSKIDITTLFPVLHLDKIKDVNTDIDPLLVLSIIRQESAFNPEAKSAVGALGLMQLMPATARQMTTFRKQEELFKPHKNIDAGVRYFKGLLNKFDGNIIYALSSYNAGPTKVKRWSKELMDLDDPIFQIEQIPYKETRLYVKLIYRNYFFYNLMKDKYILEESIASTFNTNRPKEAKRKISSQVEL</sequence>
<dbReference type="SUPFAM" id="SSF53955">
    <property type="entry name" value="Lysozyme-like"/>
    <property type="match status" value="1"/>
</dbReference>
<feature type="signal peptide" evidence="2">
    <location>
        <begin position="1"/>
        <end position="25"/>
    </location>
</feature>
<evidence type="ECO:0000256" key="1">
    <source>
        <dbReference type="ARBA" id="ARBA00007734"/>
    </source>
</evidence>
<dbReference type="InterPro" id="IPR008258">
    <property type="entry name" value="Transglycosylase_SLT_dom_1"/>
</dbReference>
<dbReference type="Proteomes" id="UP000443582">
    <property type="component" value="Unassembled WGS sequence"/>
</dbReference>
<dbReference type="Gene3D" id="1.25.40.10">
    <property type="entry name" value="Tetratricopeptide repeat domain"/>
    <property type="match status" value="1"/>
</dbReference>
<dbReference type="PANTHER" id="PTHR37423">
    <property type="entry name" value="SOLUBLE LYTIC MUREIN TRANSGLYCOSYLASE-RELATED"/>
    <property type="match status" value="1"/>
</dbReference>
<organism evidence="4 5">
    <name type="scientific">Halobacteriovorax vibrionivorans</name>
    <dbReference type="NCBI Taxonomy" id="2152716"/>
    <lineage>
        <taxon>Bacteria</taxon>
        <taxon>Pseudomonadati</taxon>
        <taxon>Bdellovibrionota</taxon>
        <taxon>Bacteriovoracia</taxon>
        <taxon>Bacteriovoracales</taxon>
        <taxon>Halobacteriovoraceae</taxon>
        <taxon>Halobacteriovorax</taxon>
    </lineage>
</organism>
<dbReference type="RefSeq" id="WP_114705956.1">
    <property type="nucleotide sequence ID" value="NZ_QDKL01000001.1"/>
</dbReference>
<dbReference type="PROSITE" id="PS00922">
    <property type="entry name" value="TRANSGLYCOSYLASE"/>
    <property type="match status" value="1"/>
</dbReference>
<evidence type="ECO:0000256" key="2">
    <source>
        <dbReference type="SAM" id="SignalP"/>
    </source>
</evidence>
<dbReference type="InterPro" id="IPR011990">
    <property type="entry name" value="TPR-like_helical_dom_sf"/>
</dbReference>
<dbReference type="Pfam" id="PF01464">
    <property type="entry name" value="SLT"/>
    <property type="match status" value="1"/>
</dbReference>
<evidence type="ECO:0000313" key="4">
    <source>
        <dbReference type="EMBL" id="RZF23014.1"/>
    </source>
</evidence>
<proteinExistence type="inferred from homology"/>
<dbReference type="CDD" id="cd13401">
    <property type="entry name" value="Slt70-like"/>
    <property type="match status" value="1"/>
</dbReference>
<keyword evidence="2" id="KW-0732">Signal</keyword>
<gene>
    <name evidence="4" type="ORF">DAY19_04380</name>
</gene>
<protein>
    <submittedName>
        <fullName evidence="4">Lytic transglycosylase domain-containing protein</fullName>
    </submittedName>
</protein>